<feature type="chain" id="PRO_5015572732" evidence="1">
    <location>
        <begin position="20"/>
        <end position="111"/>
    </location>
</feature>
<feature type="signal peptide" evidence="1">
    <location>
        <begin position="1"/>
        <end position="19"/>
    </location>
</feature>
<gene>
    <name evidence="2" type="ORF">BB8028_0004g05110</name>
</gene>
<evidence type="ECO:0000313" key="2">
    <source>
        <dbReference type="EMBL" id="PQK13580.1"/>
    </source>
</evidence>
<evidence type="ECO:0000256" key="1">
    <source>
        <dbReference type="SAM" id="SignalP"/>
    </source>
</evidence>
<name>A0A2S7YBL8_BEABA</name>
<accession>A0A2S7YBL8</accession>
<protein>
    <submittedName>
        <fullName evidence="2">Uncharacterized protein</fullName>
    </submittedName>
</protein>
<organism evidence="2 3">
    <name type="scientific">Beauveria bassiana</name>
    <name type="common">White muscardine disease fungus</name>
    <name type="synonym">Tritirachium shiotae</name>
    <dbReference type="NCBI Taxonomy" id="176275"/>
    <lineage>
        <taxon>Eukaryota</taxon>
        <taxon>Fungi</taxon>
        <taxon>Dikarya</taxon>
        <taxon>Ascomycota</taxon>
        <taxon>Pezizomycotina</taxon>
        <taxon>Sordariomycetes</taxon>
        <taxon>Hypocreomycetidae</taxon>
        <taxon>Hypocreales</taxon>
        <taxon>Cordycipitaceae</taxon>
        <taxon>Beauveria</taxon>
    </lineage>
</organism>
<dbReference type="Proteomes" id="UP000237441">
    <property type="component" value="Unassembled WGS sequence"/>
</dbReference>
<evidence type="ECO:0000313" key="3">
    <source>
        <dbReference type="Proteomes" id="UP000237441"/>
    </source>
</evidence>
<reference evidence="2 3" key="1">
    <citation type="submission" date="2016-07" db="EMBL/GenBank/DDBJ databases">
        <title>Comparative genomics of the entomopathogenic fungus Beauveria bassiana.</title>
        <authorList>
            <person name="Valero Jimenez C.A."/>
            <person name="Zwaan B.J."/>
            <person name="Van Kan J.A."/>
            <person name="Takken W."/>
            <person name="Debets A.J."/>
            <person name="Schoustra S.E."/>
            <person name="Koenraadt C.J."/>
        </authorList>
    </citation>
    <scope>NUCLEOTIDE SEQUENCE [LARGE SCALE GENOMIC DNA]</scope>
    <source>
        <strain evidence="2 3">ARSEF 8028</strain>
    </source>
</reference>
<comment type="caution">
    <text evidence="2">The sequence shown here is derived from an EMBL/GenBank/DDBJ whole genome shotgun (WGS) entry which is preliminary data.</text>
</comment>
<dbReference type="EMBL" id="JRHA01000004">
    <property type="protein sequence ID" value="PQK13580.1"/>
    <property type="molecule type" value="Genomic_DNA"/>
</dbReference>
<dbReference type="OrthoDB" id="4887929at2759"/>
<proteinExistence type="predicted"/>
<sequence>MKLTYLPLYTIACAFTTNAATVEFYSDADCGNKVGDRDVWDNSCAAENPEFKSVKVTATGGWGQRLWTYSDEYGCPLSSQTGCLTAESTGTCYNTWGTSRSIGSWWLPLSC</sequence>
<dbReference type="AlphaFoldDB" id="A0A2S7YBL8"/>
<keyword evidence="1" id="KW-0732">Signal</keyword>